<accession>A0A6N2ZX63</accession>
<name>A0A6N2ZX63_ENTFC</name>
<dbReference type="AlphaFoldDB" id="A0A6N2ZX63"/>
<gene>
    <name evidence="1" type="ORF">EFLFYP64_00593</name>
</gene>
<dbReference type="EMBL" id="CACRTQ010000014">
    <property type="protein sequence ID" value="VYT82320.1"/>
    <property type="molecule type" value="Genomic_DNA"/>
</dbReference>
<protein>
    <submittedName>
        <fullName evidence="1">Uncharacterized protein</fullName>
    </submittedName>
</protein>
<evidence type="ECO:0000313" key="1">
    <source>
        <dbReference type="EMBL" id="VYT82320.1"/>
    </source>
</evidence>
<proteinExistence type="predicted"/>
<reference evidence="1" key="1">
    <citation type="submission" date="2019-11" db="EMBL/GenBank/DDBJ databases">
        <authorList>
            <person name="Feng L."/>
        </authorList>
    </citation>
    <scope>NUCLEOTIDE SEQUENCE</scope>
    <source>
        <strain evidence="1">EFaeciumLFYP64</strain>
    </source>
</reference>
<sequence>MAVEEEKGKVNVLICNTNNEDGQEQFCEEAFL</sequence>
<organism evidence="1">
    <name type="scientific">Enterococcus faecium</name>
    <name type="common">Streptococcus faecium</name>
    <dbReference type="NCBI Taxonomy" id="1352"/>
    <lineage>
        <taxon>Bacteria</taxon>
        <taxon>Bacillati</taxon>
        <taxon>Bacillota</taxon>
        <taxon>Bacilli</taxon>
        <taxon>Lactobacillales</taxon>
        <taxon>Enterococcaceae</taxon>
        <taxon>Enterococcus</taxon>
    </lineage>
</organism>